<dbReference type="GO" id="GO:0016758">
    <property type="term" value="F:hexosyltransferase activity"/>
    <property type="evidence" value="ECO:0007669"/>
    <property type="project" value="UniProtKB-ARBA"/>
</dbReference>
<dbReference type="OrthoDB" id="9802649at2"/>
<gene>
    <name evidence="2" type="ORF">FD25_GL001637</name>
</gene>
<evidence type="ECO:0000259" key="1">
    <source>
        <dbReference type="Pfam" id="PF00535"/>
    </source>
</evidence>
<proteinExistence type="predicted"/>
<reference evidence="2 3" key="1">
    <citation type="journal article" date="2015" name="Genome Announc.">
        <title>Expanding the biotechnology potential of lactobacilli through comparative genomics of 213 strains and associated genera.</title>
        <authorList>
            <person name="Sun Z."/>
            <person name="Harris H.M."/>
            <person name="McCann A."/>
            <person name="Guo C."/>
            <person name="Argimon S."/>
            <person name="Zhang W."/>
            <person name="Yang X."/>
            <person name="Jeffery I.B."/>
            <person name="Cooney J.C."/>
            <person name="Kagawa T.F."/>
            <person name="Liu W."/>
            <person name="Song Y."/>
            <person name="Salvetti E."/>
            <person name="Wrobel A."/>
            <person name="Rasinkangas P."/>
            <person name="Parkhill J."/>
            <person name="Rea M.C."/>
            <person name="O'Sullivan O."/>
            <person name="Ritari J."/>
            <person name="Douillard F.P."/>
            <person name="Paul Ross R."/>
            <person name="Yang R."/>
            <person name="Briner A.E."/>
            <person name="Felis G.E."/>
            <person name="de Vos W.M."/>
            <person name="Barrangou R."/>
            <person name="Klaenhammer T.R."/>
            <person name="Caufield P.W."/>
            <person name="Cui Y."/>
            <person name="Zhang H."/>
            <person name="O'Toole P.W."/>
        </authorList>
    </citation>
    <scope>NUCLEOTIDE SEQUENCE [LARGE SCALE GENOMIC DNA]</scope>
    <source>
        <strain evidence="2 3">DSM 19394</strain>
    </source>
</reference>
<dbReference type="PANTHER" id="PTHR22916:SF3">
    <property type="entry name" value="UDP-GLCNAC:BETAGAL BETA-1,3-N-ACETYLGLUCOSAMINYLTRANSFERASE-LIKE PROTEIN 1"/>
    <property type="match status" value="1"/>
</dbReference>
<protein>
    <submittedName>
        <fullName evidence="2">Cps1H protein</fullName>
    </submittedName>
</protein>
<dbReference type="InterPro" id="IPR029044">
    <property type="entry name" value="Nucleotide-diphossugar_trans"/>
</dbReference>
<sequence>MADKEVAVLLSTYNGANYLAEQIESLQKQLYKNWNLFIRDDGSTDQTQQIIKEFCAMDFRIHWINADKQKNCGVKQSFLTLLEKVDADFYMFCDQDDVWLPNKIEVTVAAMNNDKEIPQLVFTDLNLVDEKLQLISNETVLSRVNTDYWLNPDNLFFDNIVTGCTVMINNSLKKKVLPVDSQQIVMHDWFFALIAAQSGQIHFINQPTILYRQHQDNQVGINKSFFGKLRKIKDFSKFEKLLILQIKQGKISIAKTNYVPMRRAENFLKIFDQGSSVRKSWMIFKNGFKKHTISGTLALNAALLGIKFVKD</sequence>
<keyword evidence="3" id="KW-1185">Reference proteome</keyword>
<dbReference type="Gene3D" id="3.90.550.10">
    <property type="entry name" value="Spore Coat Polysaccharide Biosynthesis Protein SpsA, Chain A"/>
    <property type="match status" value="1"/>
</dbReference>
<dbReference type="PATRIC" id="fig|1423715.3.peg.1676"/>
<dbReference type="SUPFAM" id="SSF53448">
    <property type="entry name" value="Nucleotide-diphospho-sugar transferases"/>
    <property type="match status" value="1"/>
</dbReference>
<dbReference type="PANTHER" id="PTHR22916">
    <property type="entry name" value="GLYCOSYLTRANSFERASE"/>
    <property type="match status" value="1"/>
</dbReference>
<dbReference type="STRING" id="1423715.FD25_GL001637"/>
<comment type="caution">
    <text evidence="2">The sequence shown here is derived from an EMBL/GenBank/DDBJ whole genome shotgun (WGS) entry which is preliminary data.</text>
</comment>
<dbReference type="InterPro" id="IPR001173">
    <property type="entry name" value="Glyco_trans_2-like"/>
</dbReference>
<name>A0A0R1LGW2_9LACO</name>
<dbReference type="EMBL" id="AZDV01000017">
    <property type="protein sequence ID" value="KRK95131.1"/>
    <property type="molecule type" value="Genomic_DNA"/>
</dbReference>
<organism evidence="2 3">
    <name type="scientific">Levilactobacillus acidifarinae DSM 19394 = JCM 15949</name>
    <dbReference type="NCBI Taxonomy" id="1423715"/>
    <lineage>
        <taxon>Bacteria</taxon>
        <taxon>Bacillati</taxon>
        <taxon>Bacillota</taxon>
        <taxon>Bacilli</taxon>
        <taxon>Lactobacillales</taxon>
        <taxon>Lactobacillaceae</taxon>
        <taxon>Levilactobacillus</taxon>
    </lineage>
</organism>
<accession>A0A0R1LGW2</accession>
<feature type="domain" description="Glycosyltransferase 2-like" evidence="1">
    <location>
        <begin position="8"/>
        <end position="132"/>
    </location>
</feature>
<dbReference type="RefSeq" id="WP_057802888.1">
    <property type="nucleotide sequence ID" value="NZ_AZDV01000017.1"/>
</dbReference>
<evidence type="ECO:0000313" key="3">
    <source>
        <dbReference type="Proteomes" id="UP000051955"/>
    </source>
</evidence>
<dbReference type="Proteomes" id="UP000051955">
    <property type="component" value="Unassembled WGS sequence"/>
</dbReference>
<dbReference type="AlphaFoldDB" id="A0A0R1LGW2"/>
<dbReference type="CDD" id="cd04196">
    <property type="entry name" value="GT_2_like_d"/>
    <property type="match status" value="1"/>
</dbReference>
<dbReference type="Pfam" id="PF00535">
    <property type="entry name" value="Glycos_transf_2"/>
    <property type="match status" value="1"/>
</dbReference>
<evidence type="ECO:0000313" key="2">
    <source>
        <dbReference type="EMBL" id="KRK95131.1"/>
    </source>
</evidence>